<dbReference type="EMBL" id="MFKP01000034">
    <property type="protein sequence ID" value="OGG43644.1"/>
    <property type="molecule type" value="Genomic_DNA"/>
</dbReference>
<evidence type="ECO:0000313" key="1">
    <source>
        <dbReference type="EMBL" id="OGG43644.1"/>
    </source>
</evidence>
<proteinExistence type="predicted"/>
<dbReference type="CDD" id="cd16377">
    <property type="entry name" value="23S_rRNA_IVP_like"/>
    <property type="match status" value="1"/>
</dbReference>
<dbReference type="AlphaFoldDB" id="A0A1F6C373"/>
<dbReference type="Proteomes" id="UP000178249">
    <property type="component" value="Unassembled WGS sequence"/>
</dbReference>
<evidence type="ECO:0008006" key="3">
    <source>
        <dbReference type="Google" id="ProtNLM"/>
    </source>
</evidence>
<dbReference type="SUPFAM" id="SSF158446">
    <property type="entry name" value="IVS-encoded protein-like"/>
    <property type="match status" value="1"/>
</dbReference>
<reference evidence="1 2" key="1">
    <citation type="journal article" date="2016" name="Nat. Commun.">
        <title>Thousands of microbial genomes shed light on interconnected biogeochemical processes in an aquifer system.</title>
        <authorList>
            <person name="Anantharaman K."/>
            <person name="Brown C.T."/>
            <person name="Hug L.A."/>
            <person name="Sharon I."/>
            <person name="Castelle C.J."/>
            <person name="Probst A.J."/>
            <person name="Thomas B.C."/>
            <person name="Singh A."/>
            <person name="Wilkins M.J."/>
            <person name="Karaoz U."/>
            <person name="Brodie E.L."/>
            <person name="Williams K.H."/>
            <person name="Hubbard S.S."/>
            <person name="Banfield J.F."/>
        </authorList>
    </citation>
    <scope>NUCLEOTIDE SEQUENCE [LARGE SCALE GENOMIC DNA]</scope>
</reference>
<gene>
    <name evidence="1" type="ORF">A2841_03335</name>
</gene>
<dbReference type="NCBIfam" id="TIGR02436">
    <property type="entry name" value="four helix bundle protein"/>
    <property type="match status" value="1"/>
</dbReference>
<sequence>MKDFRSLVVWQKGMLLAKSVYVFTQKLPDTEKFGLISQLRRCTVSIPSNIAEGSKRGTAKDFGQFLKIASGSAAELETQLMLVKDIYLLDDENVMSILKEVQKMLEVFIRKL</sequence>
<dbReference type="InterPro" id="IPR012657">
    <property type="entry name" value="23S_rRNA-intervening_sequence"/>
</dbReference>
<dbReference type="PANTHER" id="PTHR38471">
    <property type="entry name" value="FOUR HELIX BUNDLE PROTEIN"/>
    <property type="match status" value="1"/>
</dbReference>
<evidence type="ECO:0000313" key="2">
    <source>
        <dbReference type="Proteomes" id="UP000178249"/>
    </source>
</evidence>
<dbReference type="PANTHER" id="PTHR38471:SF2">
    <property type="entry name" value="FOUR HELIX BUNDLE PROTEIN"/>
    <property type="match status" value="1"/>
</dbReference>
<comment type="caution">
    <text evidence="1">The sequence shown here is derived from an EMBL/GenBank/DDBJ whole genome shotgun (WGS) entry which is preliminary data.</text>
</comment>
<dbReference type="Pfam" id="PF05635">
    <property type="entry name" value="23S_rRNA_IVP"/>
    <property type="match status" value="1"/>
</dbReference>
<organism evidence="1 2">
    <name type="scientific">Candidatus Kaiserbacteria bacterium RIFCSPHIGHO2_01_FULL_48_10</name>
    <dbReference type="NCBI Taxonomy" id="1798476"/>
    <lineage>
        <taxon>Bacteria</taxon>
        <taxon>Candidatus Kaiseribacteriota</taxon>
    </lineage>
</organism>
<protein>
    <recommendedName>
        <fullName evidence="3">Four helix bundle protein</fullName>
    </recommendedName>
</protein>
<dbReference type="InterPro" id="IPR036583">
    <property type="entry name" value="23S_rRNA_IVS_sf"/>
</dbReference>
<name>A0A1F6C373_9BACT</name>
<accession>A0A1F6C373</accession>
<dbReference type="Gene3D" id="1.20.1440.60">
    <property type="entry name" value="23S rRNA-intervening sequence"/>
    <property type="match status" value="1"/>
</dbReference>